<dbReference type="PROSITE" id="PS51465">
    <property type="entry name" value="KAZAL_2"/>
    <property type="match status" value="1"/>
</dbReference>
<feature type="transmembrane region" description="Helical" evidence="8">
    <location>
        <begin position="76"/>
        <end position="97"/>
    </location>
</feature>
<evidence type="ECO:0000256" key="9">
    <source>
        <dbReference type="SAM" id="MobiDB-lite"/>
    </source>
</evidence>
<keyword evidence="4 8" id="KW-0812">Transmembrane</keyword>
<feature type="domain" description="Kazal-like" evidence="10">
    <location>
        <begin position="491"/>
        <end position="543"/>
    </location>
</feature>
<feature type="transmembrane region" description="Helical" evidence="8">
    <location>
        <begin position="226"/>
        <end position="255"/>
    </location>
</feature>
<keyword evidence="3" id="KW-1003">Cell membrane</keyword>
<dbReference type="GO" id="GO:0006811">
    <property type="term" value="P:monoatomic ion transport"/>
    <property type="evidence" value="ECO:0007669"/>
    <property type="project" value="UniProtKB-KW"/>
</dbReference>
<feature type="transmembrane region" description="Helical" evidence="8">
    <location>
        <begin position="600"/>
        <end position="625"/>
    </location>
</feature>
<dbReference type="GO" id="GO:0016323">
    <property type="term" value="C:basolateral plasma membrane"/>
    <property type="evidence" value="ECO:0007669"/>
    <property type="project" value="TreeGrafter"/>
</dbReference>
<evidence type="ECO:0000259" key="10">
    <source>
        <dbReference type="PROSITE" id="PS51465"/>
    </source>
</evidence>
<gene>
    <name evidence="11" type="ORF">HOLleu_08015</name>
</gene>
<dbReference type="AlphaFoldDB" id="A0A9Q1CI85"/>
<feature type="transmembrane region" description="Helical" evidence="8">
    <location>
        <begin position="35"/>
        <end position="56"/>
    </location>
</feature>
<feature type="transmembrane region" description="Helical" evidence="8">
    <location>
        <begin position="435"/>
        <end position="453"/>
    </location>
</feature>
<comment type="caution">
    <text evidence="11">The sequence shown here is derived from an EMBL/GenBank/DDBJ whole genome shotgun (WGS) entry which is preliminary data.</text>
</comment>
<dbReference type="SUPFAM" id="SSF103473">
    <property type="entry name" value="MFS general substrate transporter"/>
    <property type="match status" value="2"/>
</dbReference>
<dbReference type="Gene3D" id="3.30.60.30">
    <property type="match status" value="1"/>
</dbReference>
<evidence type="ECO:0000256" key="7">
    <source>
        <dbReference type="ARBA" id="ARBA00023157"/>
    </source>
</evidence>
<feature type="transmembrane region" description="Helical" evidence="8">
    <location>
        <begin position="109"/>
        <end position="130"/>
    </location>
</feature>
<evidence type="ECO:0000256" key="2">
    <source>
        <dbReference type="ARBA" id="ARBA00009657"/>
    </source>
</evidence>
<feature type="region of interest" description="Disordered" evidence="9">
    <location>
        <begin position="1"/>
        <end position="25"/>
    </location>
</feature>
<keyword evidence="5 8" id="KW-1133">Transmembrane helix</keyword>
<dbReference type="InterPro" id="IPR036259">
    <property type="entry name" value="MFS_trans_sf"/>
</dbReference>
<feature type="transmembrane region" description="Helical" evidence="8">
    <location>
        <begin position="191"/>
        <end position="214"/>
    </location>
</feature>
<feature type="transmembrane region" description="Helical" evidence="8">
    <location>
        <begin position="564"/>
        <end position="588"/>
    </location>
</feature>
<dbReference type="CDD" id="cd17336">
    <property type="entry name" value="MFS_SLCO_OATP"/>
    <property type="match status" value="1"/>
</dbReference>
<keyword evidence="8" id="KW-0406">Ion transport</keyword>
<dbReference type="InterPro" id="IPR036058">
    <property type="entry name" value="Kazal_dom_sf"/>
</dbReference>
<evidence type="ECO:0000313" key="11">
    <source>
        <dbReference type="EMBL" id="KAJ8045084.1"/>
    </source>
</evidence>
<feature type="transmembrane region" description="Helical" evidence="8">
    <location>
        <begin position="657"/>
        <end position="676"/>
    </location>
</feature>
<keyword evidence="6 8" id="KW-0472">Membrane</keyword>
<evidence type="ECO:0000256" key="6">
    <source>
        <dbReference type="ARBA" id="ARBA00023136"/>
    </source>
</evidence>
<evidence type="ECO:0000313" key="12">
    <source>
        <dbReference type="Proteomes" id="UP001152320"/>
    </source>
</evidence>
<dbReference type="Pfam" id="PF03137">
    <property type="entry name" value="OATP"/>
    <property type="match status" value="1"/>
</dbReference>
<evidence type="ECO:0000256" key="1">
    <source>
        <dbReference type="ARBA" id="ARBA00004651"/>
    </source>
</evidence>
<dbReference type="Gene3D" id="1.20.1250.20">
    <property type="entry name" value="MFS general substrate transporter like domains"/>
    <property type="match status" value="1"/>
</dbReference>
<name>A0A9Q1CI85_HOLLE</name>
<dbReference type="InterPro" id="IPR004156">
    <property type="entry name" value="OATP"/>
</dbReference>
<evidence type="ECO:0000256" key="4">
    <source>
        <dbReference type="ARBA" id="ARBA00022692"/>
    </source>
</evidence>
<evidence type="ECO:0000256" key="5">
    <source>
        <dbReference type="ARBA" id="ARBA00022989"/>
    </source>
</evidence>
<dbReference type="GO" id="GO:0043252">
    <property type="term" value="P:sodium-independent organic anion transport"/>
    <property type="evidence" value="ECO:0007669"/>
    <property type="project" value="TreeGrafter"/>
</dbReference>
<dbReference type="OrthoDB" id="5062115at2759"/>
<comment type="subcellular location">
    <subcellularLocation>
        <location evidence="1 8">Cell membrane</location>
        <topology evidence="1 8">Multi-pass membrane protein</topology>
    </subcellularLocation>
</comment>
<evidence type="ECO:0000256" key="3">
    <source>
        <dbReference type="ARBA" id="ARBA00022475"/>
    </source>
</evidence>
<dbReference type="NCBIfam" id="TIGR00805">
    <property type="entry name" value="oat"/>
    <property type="match status" value="1"/>
</dbReference>
<keyword evidence="12" id="KW-1185">Reference proteome</keyword>
<dbReference type="SUPFAM" id="SSF100895">
    <property type="entry name" value="Kazal-type serine protease inhibitors"/>
    <property type="match status" value="1"/>
</dbReference>
<reference evidence="11" key="1">
    <citation type="submission" date="2021-10" db="EMBL/GenBank/DDBJ databases">
        <title>Tropical sea cucumber genome reveals ecological adaptation and Cuvierian tubules defense mechanism.</title>
        <authorList>
            <person name="Chen T."/>
        </authorList>
    </citation>
    <scope>NUCLEOTIDE SEQUENCE</scope>
    <source>
        <strain evidence="11">Nanhai2018</strain>
        <tissue evidence="11">Muscle</tissue>
    </source>
</reference>
<keyword evidence="7" id="KW-1015">Disulfide bond</keyword>
<dbReference type="PANTHER" id="PTHR11388:SF142">
    <property type="entry name" value="SOLUTE CARRIER ORGANIC ANION TRANSPORTER FAMILY MEMBER 5A1"/>
    <property type="match status" value="1"/>
</dbReference>
<comment type="similarity">
    <text evidence="2 8">Belongs to the organo anion transporter (TC 2.A.60) family.</text>
</comment>
<feature type="transmembrane region" description="Helical" evidence="8">
    <location>
        <begin position="275"/>
        <end position="297"/>
    </location>
</feature>
<proteinExistence type="inferred from homology"/>
<dbReference type="Pfam" id="PF07648">
    <property type="entry name" value="Kazal_2"/>
    <property type="match status" value="1"/>
</dbReference>
<organism evidence="11 12">
    <name type="scientific">Holothuria leucospilota</name>
    <name type="common">Black long sea cucumber</name>
    <name type="synonym">Mertensiothuria leucospilota</name>
    <dbReference type="NCBI Taxonomy" id="206669"/>
    <lineage>
        <taxon>Eukaryota</taxon>
        <taxon>Metazoa</taxon>
        <taxon>Echinodermata</taxon>
        <taxon>Eleutherozoa</taxon>
        <taxon>Echinozoa</taxon>
        <taxon>Holothuroidea</taxon>
        <taxon>Aspidochirotacea</taxon>
        <taxon>Aspidochirotida</taxon>
        <taxon>Holothuriidae</taxon>
        <taxon>Holothuria</taxon>
    </lineage>
</organism>
<dbReference type="Proteomes" id="UP001152320">
    <property type="component" value="Chromosome 3"/>
</dbReference>
<dbReference type="InterPro" id="IPR002350">
    <property type="entry name" value="Kazal_dom"/>
</dbReference>
<dbReference type="GO" id="GO:0015347">
    <property type="term" value="F:sodium-independent organic anion transmembrane transporter activity"/>
    <property type="evidence" value="ECO:0007669"/>
    <property type="project" value="TreeGrafter"/>
</dbReference>
<protein>
    <recommendedName>
        <fullName evidence="8">Solute carrier organic anion transporter family member</fullName>
    </recommendedName>
</protein>
<accession>A0A9Q1CI85</accession>
<feature type="transmembrane region" description="Helical" evidence="8">
    <location>
        <begin position="397"/>
        <end position="423"/>
    </location>
</feature>
<feature type="transmembrane region" description="Helical" evidence="8">
    <location>
        <begin position="361"/>
        <end position="385"/>
    </location>
</feature>
<dbReference type="EMBL" id="JAIZAY010000003">
    <property type="protein sequence ID" value="KAJ8045084.1"/>
    <property type="molecule type" value="Genomic_DNA"/>
</dbReference>
<sequence length="701" mass="77501">MEDHVKAGDNMEMPPRGETKTLPEQNKKQSCWRRYYCSPVVFLTVLVISIVLKATATGYSSGVISTLEKRFQLKSTQVALIAMVEDIVGLSTVMVIVHFGQSRHRPRVIGTLTLIVAIGVALQAMPHFLYKLPLSLLQKPPQVENLNTTDTNNVTVQQLFCLQDGRDSSGGSQECTEEEKASSGSLIREAFWIPLGSSVISLGSGIGPISLTYLDDNVPKRTMPVYAGIVFSVFAFGSLFGFFLAGYCLSLPVTFPLYETEYYSASPGDPNWLGAWWMGYLICSFTLAVFGLLFFLFPRQLRDPEELRREDEEYLRRNPPLEAKKQEQELEEEQREASCGNGPIEFIKDFFLSLSHILKNVVVIALIISACLTAFSATGFMIFGPKFTQVVYELDPAIAPLVIGAFLVPGAMTGQIFGGIIIRRLNLTRYGMAKMLLMTATVMALSVVLFYTIRCDKRETAGLTVPYAGYVKYNEMNSPTFIEVSSEKWERNLTSTCNKDCECPGGQYQPVCGSDGVTYITPCHAGCNIMSADGNYTDCSCLPLNEDGHSYATPGQCDRPCKSWIFYIVACIPVSFLGTMAGTAGFMLQLRSVELHHRGLAMSFGNVLIKVLGYIPGPLVFGFFIEKACLFYQSLCGRTGNCIVYDSDYFLNGFNSVVLGVQILGYICVLVAFFTVRRQTKKEKDGFKTVPSSANDETSNV</sequence>
<dbReference type="PANTHER" id="PTHR11388">
    <property type="entry name" value="ORGANIC ANION TRANSPORTER"/>
    <property type="match status" value="1"/>
</dbReference>
<keyword evidence="8" id="KW-0813">Transport</keyword>
<evidence type="ECO:0000256" key="8">
    <source>
        <dbReference type="RuleBase" id="RU362056"/>
    </source>
</evidence>